<name>A0A1N6VIA4_9FLAO</name>
<evidence type="ECO:0000313" key="7">
    <source>
        <dbReference type="EMBL" id="SIQ77571.1"/>
    </source>
</evidence>
<keyword evidence="2" id="KW-1003">Cell membrane</keyword>
<dbReference type="PANTHER" id="PTHR30250">
    <property type="entry name" value="PST FAMILY PREDICTED COLANIC ACID TRANSPORTER"/>
    <property type="match status" value="1"/>
</dbReference>
<protein>
    <submittedName>
        <fullName evidence="7">Membrane protein involved in the export of O-antigen and teichoic acid</fullName>
    </submittedName>
</protein>
<dbReference type="AlphaFoldDB" id="A0A1N6VIA4"/>
<dbReference type="InterPro" id="IPR050833">
    <property type="entry name" value="Poly_Biosynth_Transport"/>
</dbReference>
<dbReference type="STRING" id="228959.SAMN05421797_103142"/>
<feature type="transmembrane region" description="Helical" evidence="6">
    <location>
        <begin position="119"/>
        <end position="140"/>
    </location>
</feature>
<sequence length="511" mass="58211">MSRLAKTIKNAKVGLFFHVLFIASQFISRKIFLDGLGDEFMGIVSTLGSFLTFINLADLGIGTAIGYTLYKPLHKNDHKEINHIIQFFGHIYKKIGFFILTGSILLSLFFPFIFNDVTINLWLVYLTFFGLLTASLLGYFFNYHMILLQADQKDYIVAKYYQSFNISKILLQAISVYYLQSFVLWISLEVLTGLIYTVFIRKKIAKEYPWLVLSTTVTKGERKFESYTSLVTKIKQISIHKIGEFLASGLDNILIFFFLSAELVAYFANYQLVLVNLGTLVTKVFAGSKASVGNLVAENNPQSIKQVFWEMMVLRYFIGGFGAINIFYLINPFIGLWLGEKYTLSENTIIIFAAIFFLRQIVQPTEVFKQAYGLYDDVWAPIVKSGINLTLSIILVQQLGISGLLIGTFISVLSIEGIWRPYYVYKRGFKNSHKQYLSGVIKLLLTFALNVIITIYILSLINLEPISFMQWSLNALVVSLVSGIGFGFLLYISNSYCRDVIQRLRLSILKK</sequence>
<dbReference type="RefSeq" id="WP_076548533.1">
    <property type="nucleotide sequence ID" value="NZ_FTMA01000003.1"/>
</dbReference>
<dbReference type="Proteomes" id="UP000186953">
    <property type="component" value="Unassembled WGS sequence"/>
</dbReference>
<accession>A0A1N6VIA4</accession>
<feature type="transmembrane region" description="Helical" evidence="6">
    <location>
        <begin position="399"/>
        <end position="419"/>
    </location>
</feature>
<feature type="transmembrane region" description="Helical" evidence="6">
    <location>
        <begin position="91"/>
        <end position="113"/>
    </location>
</feature>
<dbReference type="EMBL" id="FTMA01000003">
    <property type="protein sequence ID" value="SIQ77571.1"/>
    <property type="molecule type" value="Genomic_DNA"/>
</dbReference>
<evidence type="ECO:0000256" key="4">
    <source>
        <dbReference type="ARBA" id="ARBA00022989"/>
    </source>
</evidence>
<proteinExistence type="predicted"/>
<comment type="subcellular location">
    <subcellularLocation>
        <location evidence="1">Cell membrane</location>
        <topology evidence="1">Multi-pass membrane protein</topology>
    </subcellularLocation>
</comment>
<evidence type="ECO:0000256" key="1">
    <source>
        <dbReference type="ARBA" id="ARBA00004651"/>
    </source>
</evidence>
<evidence type="ECO:0000256" key="6">
    <source>
        <dbReference type="SAM" id="Phobius"/>
    </source>
</evidence>
<keyword evidence="8" id="KW-1185">Reference proteome</keyword>
<feature type="transmembrane region" description="Helical" evidence="6">
    <location>
        <begin position="40"/>
        <end position="70"/>
    </location>
</feature>
<gene>
    <name evidence="7" type="ORF">SAMN05421797_103142</name>
</gene>
<feature type="transmembrane region" description="Helical" evidence="6">
    <location>
        <begin position="184"/>
        <end position="200"/>
    </location>
</feature>
<evidence type="ECO:0000256" key="5">
    <source>
        <dbReference type="ARBA" id="ARBA00023136"/>
    </source>
</evidence>
<feature type="transmembrane region" description="Helical" evidence="6">
    <location>
        <begin position="440"/>
        <end position="461"/>
    </location>
</feature>
<feature type="transmembrane region" description="Helical" evidence="6">
    <location>
        <begin position="245"/>
        <end position="268"/>
    </location>
</feature>
<dbReference type="OrthoDB" id="8609648at2"/>
<keyword evidence="4 6" id="KW-1133">Transmembrane helix</keyword>
<evidence type="ECO:0000313" key="8">
    <source>
        <dbReference type="Proteomes" id="UP000186953"/>
    </source>
</evidence>
<evidence type="ECO:0000256" key="3">
    <source>
        <dbReference type="ARBA" id="ARBA00022692"/>
    </source>
</evidence>
<feature type="transmembrane region" description="Helical" evidence="6">
    <location>
        <begin position="313"/>
        <end position="330"/>
    </location>
</feature>
<feature type="transmembrane region" description="Helical" evidence="6">
    <location>
        <begin position="12"/>
        <end position="28"/>
    </location>
</feature>
<feature type="transmembrane region" description="Helical" evidence="6">
    <location>
        <begin position="473"/>
        <end position="493"/>
    </location>
</feature>
<evidence type="ECO:0000256" key="2">
    <source>
        <dbReference type="ARBA" id="ARBA00022475"/>
    </source>
</evidence>
<organism evidence="7 8">
    <name type="scientific">Maribacter ulvicola</name>
    <dbReference type="NCBI Taxonomy" id="228959"/>
    <lineage>
        <taxon>Bacteria</taxon>
        <taxon>Pseudomonadati</taxon>
        <taxon>Bacteroidota</taxon>
        <taxon>Flavobacteriia</taxon>
        <taxon>Flavobacteriales</taxon>
        <taxon>Flavobacteriaceae</taxon>
        <taxon>Maribacter</taxon>
    </lineage>
</organism>
<dbReference type="GO" id="GO:0005886">
    <property type="term" value="C:plasma membrane"/>
    <property type="evidence" value="ECO:0007669"/>
    <property type="project" value="UniProtKB-SubCell"/>
</dbReference>
<dbReference type="PANTHER" id="PTHR30250:SF26">
    <property type="entry name" value="PSMA PROTEIN"/>
    <property type="match status" value="1"/>
</dbReference>
<keyword evidence="5 6" id="KW-0472">Membrane</keyword>
<keyword evidence="3 6" id="KW-0812">Transmembrane</keyword>
<reference evidence="8" key="1">
    <citation type="submission" date="2017-01" db="EMBL/GenBank/DDBJ databases">
        <authorList>
            <person name="Varghese N."/>
            <person name="Submissions S."/>
        </authorList>
    </citation>
    <scope>NUCLEOTIDE SEQUENCE [LARGE SCALE GENOMIC DNA]</scope>
    <source>
        <strain evidence="8">DSM 15366</strain>
    </source>
</reference>